<dbReference type="InParanoid" id="A0A1X7VQQ7"/>
<protein>
    <submittedName>
        <fullName evidence="1">Uncharacterized protein</fullName>
    </submittedName>
</protein>
<accession>A0A1X7VQQ7</accession>
<dbReference type="AlphaFoldDB" id="A0A1X7VQQ7"/>
<dbReference type="EnsemblMetazoa" id="Aqu2.1.42412_001">
    <property type="protein sequence ID" value="Aqu2.1.42412_001"/>
    <property type="gene ID" value="Aqu2.1.42412"/>
</dbReference>
<reference evidence="1" key="1">
    <citation type="submission" date="2017-05" db="UniProtKB">
        <authorList>
            <consortium name="EnsemblMetazoa"/>
        </authorList>
    </citation>
    <scope>IDENTIFICATION</scope>
</reference>
<evidence type="ECO:0000313" key="1">
    <source>
        <dbReference type="EnsemblMetazoa" id="Aqu2.1.42412_001"/>
    </source>
</evidence>
<organism evidence="1">
    <name type="scientific">Amphimedon queenslandica</name>
    <name type="common">Sponge</name>
    <dbReference type="NCBI Taxonomy" id="400682"/>
    <lineage>
        <taxon>Eukaryota</taxon>
        <taxon>Metazoa</taxon>
        <taxon>Porifera</taxon>
        <taxon>Demospongiae</taxon>
        <taxon>Heteroscleromorpha</taxon>
        <taxon>Haplosclerida</taxon>
        <taxon>Niphatidae</taxon>
        <taxon>Amphimedon</taxon>
    </lineage>
</organism>
<sequence>MNGKRMYRPLQKECLSNYIGFQVHHANQRDSFYYAIILPFLPFRNENDLVEDGETVQEALIATLLTTKCVEANEKFRKLLKIGKRHTSCKSSNQKRKMMWKMTIHN</sequence>
<name>A0A1X7VQQ7_AMPQE</name>
<proteinExistence type="predicted"/>